<comment type="caution">
    <text evidence="1">The sequence shown here is derived from an EMBL/GenBank/DDBJ whole genome shotgun (WGS) entry which is preliminary data.</text>
</comment>
<reference evidence="1 2" key="1">
    <citation type="journal article" date="2024" name="J Genomics">
        <title>Draft genome sequencing and assembly of Favolaschia claudopus CIRM-BRFM 2984 isolated from oak limbs.</title>
        <authorList>
            <person name="Navarro D."/>
            <person name="Drula E."/>
            <person name="Chaduli D."/>
            <person name="Cazenave R."/>
            <person name="Ahrendt S."/>
            <person name="Wang J."/>
            <person name="Lipzen A."/>
            <person name="Daum C."/>
            <person name="Barry K."/>
            <person name="Grigoriev I.V."/>
            <person name="Favel A."/>
            <person name="Rosso M.N."/>
            <person name="Martin F."/>
        </authorList>
    </citation>
    <scope>NUCLEOTIDE SEQUENCE [LARGE SCALE GENOMIC DNA]</scope>
    <source>
        <strain evidence="1 2">CIRM-BRFM 2984</strain>
    </source>
</reference>
<proteinExistence type="predicted"/>
<dbReference type="Proteomes" id="UP001362999">
    <property type="component" value="Unassembled WGS sequence"/>
</dbReference>
<evidence type="ECO:0000313" key="2">
    <source>
        <dbReference type="Proteomes" id="UP001362999"/>
    </source>
</evidence>
<evidence type="ECO:0008006" key="3">
    <source>
        <dbReference type="Google" id="ProtNLM"/>
    </source>
</evidence>
<name>A0AAV9ZM14_9AGAR</name>
<dbReference type="Gene3D" id="3.80.10.10">
    <property type="entry name" value="Ribonuclease Inhibitor"/>
    <property type="match status" value="1"/>
</dbReference>
<protein>
    <recommendedName>
        <fullName evidence="3">F-box domain-containing protein</fullName>
    </recommendedName>
</protein>
<gene>
    <name evidence="1" type="ORF">R3P38DRAFT_3101256</name>
</gene>
<keyword evidence="2" id="KW-1185">Reference proteome</keyword>
<accession>A0AAV9ZM14</accession>
<evidence type="ECO:0000313" key="1">
    <source>
        <dbReference type="EMBL" id="KAK6987440.1"/>
    </source>
</evidence>
<dbReference type="SUPFAM" id="SSF52047">
    <property type="entry name" value="RNI-like"/>
    <property type="match status" value="1"/>
</dbReference>
<sequence length="381" mass="42930">MPAPAPALAVPELWDSIIDCLSSSQDHSSTALVCRSFVSRAQQNLFRVVVIEQRSLPGMYFYSSPNPGISSTVVATRLATLLDGSPHLLSYIQTLEIADSHPECYAILAQIPWSHLETLILRFLSFLQDECFEHIKVLARINSLRELHFSRDAEPYALRQILPVSQHLTSLRLTYQEWTGARDSGMPALSTSQRPRIERLSLDACTAVTGFLCQVFDFGGLRSLELIDSLTPDMSHFLSRFGSTVESITLSSRERDRYEDTDHWDLGLYFPRLTTIKFLSLPTVSFIRFIAGLPLDNCISYIRFTVHAMTLVEKEISATDAIAFEAVALAQLSVLKGVEVELRTSRYIWPGGVIEISVRELFPRLWERQLVTICELDGVED</sequence>
<dbReference type="EMBL" id="JAWWNJ010000131">
    <property type="protein sequence ID" value="KAK6987440.1"/>
    <property type="molecule type" value="Genomic_DNA"/>
</dbReference>
<organism evidence="1 2">
    <name type="scientific">Favolaschia claudopus</name>
    <dbReference type="NCBI Taxonomy" id="2862362"/>
    <lineage>
        <taxon>Eukaryota</taxon>
        <taxon>Fungi</taxon>
        <taxon>Dikarya</taxon>
        <taxon>Basidiomycota</taxon>
        <taxon>Agaricomycotina</taxon>
        <taxon>Agaricomycetes</taxon>
        <taxon>Agaricomycetidae</taxon>
        <taxon>Agaricales</taxon>
        <taxon>Marasmiineae</taxon>
        <taxon>Mycenaceae</taxon>
        <taxon>Favolaschia</taxon>
    </lineage>
</organism>
<dbReference type="InterPro" id="IPR032675">
    <property type="entry name" value="LRR_dom_sf"/>
</dbReference>
<dbReference type="AlphaFoldDB" id="A0AAV9ZM14"/>